<accession>A0A226EKK5</accession>
<dbReference type="InterPro" id="IPR018613">
    <property type="entry name" value="Ccdc97-like"/>
</dbReference>
<reference evidence="3 4" key="1">
    <citation type="submission" date="2015-12" db="EMBL/GenBank/DDBJ databases">
        <title>The genome of Folsomia candida.</title>
        <authorList>
            <person name="Faddeeva A."/>
            <person name="Derks M.F."/>
            <person name="Anvar Y."/>
            <person name="Smit S."/>
            <person name="Van Straalen N."/>
            <person name="Roelofs D."/>
        </authorList>
    </citation>
    <scope>NUCLEOTIDE SEQUENCE [LARGE SCALE GENOMIC DNA]</scope>
    <source>
        <strain evidence="3 4">VU population</strain>
        <tissue evidence="3">Whole body</tissue>
    </source>
</reference>
<dbReference type="Proteomes" id="UP000198287">
    <property type="component" value="Unassembled WGS sequence"/>
</dbReference>
<dbReference type="OMA" id="LDVYMRH"/>
<dbReference type="Pfam" id="PF09747">
    <property type="entry name" value="CCD97-like_C"/>
    <property type="match status" value="1"/>
</dbReference>
<dbReference type="PANTHER" id="PTHR31840:SF1">
    <property type="entry name" value="COILED-COIL DOMAIN-CONTAINING PROTEIN 97"/>
    <property type="match status" value="1"/>
</dbReference>
<dbReference type="EMBL" id="LNIX01000003">
    <property type="protein sequence ID" value="OXA57524.1"/>
    <property type="molecule type" value="Genomic_DNA"/>
</dbReference>
<dbReference type="AlphaFoldDB" id="A0A226EKK5"/>
<dbReference type="InterPro" id="IPR040233">
    <property type="entry name" value="CCD97-like_C"/>
</dbReference>
<dbReference type="STRING" id="158441.A0A226EKK5"/>
<feature type="region of interest" description="Disordered" evidence="1">
    <location>
        <begin position="191"/>
        <end position="240"/>
    </location>
</feature>
<evidence type="ECO:0000259" key="2">
    <source>
        <dbReference type="Pfam" id="PF09747"/>
    </source>
</evidence>
<organism evidence="3 4">
    <name type="scientific">Folsomia candida</name>
    <name type="common">Springtail</name>
    <dbReference type="NCBI Taxonomy" id="158441"/>
    <lineage>
        <taxon>Eukaryota</taxon>
        <taxon>Metazoa</taxon>
        <taxon>Ecdysozoa</taxon>
        <taxon>Arthropoda</taxon>
        <taxon>Hexapoda</taxon>
        <taxon>Collembola</taxon>
        <taxon>Entomobryomorpha</taxon>
        <taxon>Isotomoidea</taxon>
        <taxon>Isotomidae</taxon>
        <taxon>Proisotominae</taxon>
        <taxon>Folsomia</taxon>
    </lineage>
</organism>
<keyword evidence="4" id="KW-1185">Reference proteome</keyword>
<feature type="compositionally biased region" description="Acidic residues" evidence="1">
    <location>
        <begin position="203"/>
        <end position="221"/>
    </location>
</feature>
<evidence type="ECO:0000256" key="1">
    <source>
        <dbReference type="SAM" id="MobiDB-lite"/>
    </source>
</evidence>
<feature type="region of interest" description="Disordered" evidence="1">
    <location>
        <begin position="1"/>
        <end position="21"/>
    </location>
</feature>
<comment type="caution">
    <text evidence="3">The sequence shown here is derived from an EMBL/GenBank/DDBJ whole genome shotgun (WGS) entry which is preliminary data.</text>
</comment>
<evidence type="ECO:0000313" key="3">
    <source>
        <dbReference type="EMBL" id="OXA57524.1"/>
    </source>
</evidence>
<evidence type="ECO:0000313" key="4">
    <source>
        <dbReference type="Proteomes" id="UP000198287"/>
    </source>
</evidence>
<sequence>MEVDNSTDLTTKLASSQSTKKELTSSQLEMLEMLSKIPELRVKNQQKTETDLTNEEKFDALREKFVLSPLTFLTSFGKHFTQSNQFQCLRDIQDEGVETYLKLLDRNLSGAKLRLKNRRYAALQKLVDTTDYFTEEEMQRRNPILFDQLIGKFQSKEEKEAFASRSYNTAACSKTPLTDLLMAHMNRNEQGESYRRLDQEQQTAEEEEADNEYFDDDEEMDQGNSPSRRSQGKIVDEDDCEEIEDEEKEILKEEFFTTMYQHFLDGKDIDFDYASVDNNDEYDIGENLELDEQEKYFDGEEPCDINSIDSSSCEDVMYKPPVRCSDIEFKIQTLTVKSDCNSPSYTKVRDNLQMNQNNEDDEDELDAYMKTIEKQLQSQ</sequence>
<protein>
    <submittedName>
        <fullName evidence="3">Coiled-coil domain-containing protein 97</fullName>
    </submittedName>
</protein>
<dbReference type="PANTHER" id="PTHR31840">
    <property type="entry name" value="COILED-COIL DOMAIN-CONTAINING PROTEIN 97"/>
    <property type="match status" value="1"/>
</dbReference>
<feature type="domain" description="CCD97-like C-terminal" evidence="2">
    <location>
        <begin position="117"/>
        <end position="300"/>
    </location>
</feature>
<feature type="region of interest" description="Disordered" evidence="1">
    <location>
        <begin position="345"/>
        <end position="364"/>
    </location>
</feature>
<dbReference type="OrthoDB" id="333176at2759"/>
<proteinExistence type="predicted"/>
<gene>
    <name evidence="3" type="ORF">Fcan01_07553</name>
</gene>
<name>A0A226EKK5_FOLCA</name>